<evidence type="ECO:0000313" key="3">
    <source>
        <dbReference type="Proteomes" id="UP000242415"/>
    </source>
</evidence>
<name>A0A1H3JB90_9ACTN</name>
<proteinExistence type="predicted"/>
<keyword evidence="1" id="KW-0472">Membrane</keyword>
<evidence type="ECO:0000256" key="1">
    <source>
        <dbReference type="SAM" id="Phobius"/>
    </source>
</evidence>
<protein>
    <submittedName>
        <fullName evidence="2">Purine-cytosine permease</fullName>
    </submittedName>
</protein>
<feature type="transmembrane region" description="Helical" evidence="1">
    <location>
        <begin position="260"/>
        <end position="279"/>
    </location>
</feature>
<keyword evidence="1" id="KW-0812">Transmembrane</keyword>
<feature type="transmembrane region" description="Helical" evidence="1">
    <location>
        <begin position="12"/>
        <end position="31"/>
    </location>
</feature>
<feature type="transmembrane region" description="Helical" evidence="1">
    <location>
        <begin position="151"/>
        <end position="169"/>
    </location>
</feature>
<gene>
    <name evidence="2" type="ORF">SAMN05444365_10237</name>
</gene>
<sequence length="373" mass="37485">MLGAGMADRHGGAVPLLGLLCGGALIAALLLGQGALGVRPPYGEGATLTEVSARYLPRSSRTLLAAVLGAAMIGWNGFNLGLGGASLATVAGLPGVVGVVLLAGAVLAASYAPPRVGNRIAVLTTLSALALVAVCVVRLRPDTAPVTLRPGGLAAGADIAALVGYVSVFGLRAPDFSRGLATRRDLTRCVLLLVLPALLVIVAGAGVWLRTGSTDVVAVLATGDGVAAYGNLFVASGVFAPALTTMFSGALALRGVWPRLSTTAAMLLVAVPGAALAAARFDRLLLPWLSVLAAALPPLIVPMAVEARRRRRGHPPRLVPVWTWLPAGVVATALTAAGIGAAPLCGLALAALATGAHVARPPRPVDPRVVRLD</sequence>
<dbReference type="STRING" id="405436.SAMN05444365_10237"/>
<feature type="transmembrane region" description="Helical" evidence="1">
    <location>
        <begin position="120"/>
        <end position="139"/>
    </location>
</feature>
<feature type="transmembrane region" description="Helical" evidence="1">
    <location>
        <begin position="62"/>
        <end position="78"/>
    </location>
</feature>
<keyword evidence="1" id="KW-1133">Transmembrane helix</keyword>
<dbReference type="AlphaFoldDB" id="A0A1H3JB90"/>
<reference evidence="3" key="1">
    <citation type="submission" date="2016-10" db="EMBL/GenBank/DDBJ databases">
        <authorList>
            <person name="Varghese N."/>
            <person name="Submissions S."/>
        </authorList>
    </citation>
    <scope>NUCLEOTIDE SEQUENCE [LARGE SCALE GENOMIC DNA]</scope>
    <source>
        <strain evidence="3">DSM 45245</strain>
    </source>
</reference>
<dbReference type="EMBL" id="FNPH01000002">
    <property type="protein sequence ID" value="SDY37233.1"/>
    <property type="molecule type" value="Genomic_DNA"/>
</dbReference>
<organism evidence="2 3">
    <name type="scientific">Micromonospora pattaloongensis</name>
    <dbReference type="NCBI Taxonomy" id="405436"/>
    <lineage>
        <taxon>Bacteria</taxon>
        <taxon>Bacillati</taxon>
        <taxon>Actinomycetota</taxon>
        <taxon>Actinomycetes</taxon>
        <taxon>Micromonosporales</taxon>
        <taxon>Micromonosporaceae</taxon>
        <taxon>Micromonospora</taxon>
    </lineage>
</organism>
<feature type="transmembrane region" description="Helical" evidence="1">
    <location>
        <begin position="229"/>
        <end position="253"/>
    </location>
</feature>
<accession>A0A1H3JB90</accession>
<dbReference type="Proteomes" id="UP000242415">
    <property type="component" value="Unassembled WGS sequence"/>
</dbReference>
<feature type="transmembrane region" description="Helical" evidence="1">
    <location>
        <begin position="325"/>
        <end position="353"/>
    </location>
</feature>
<feature type="transmembrane region" description="Helical" evidence="1">
    <location>
        <begin position="285"/>
        <end position="305"/>
    </location>
</feature>
<keyword evidence="3" id="KW-1185">Reference proteome</keyword>
<feature type="transmembrane region" description="Helical" evidence="1">
    <location>
        <begin position="190"/>
        <end position="209"/>
    </location>
</feature>
<evidence type="ECO:0000313" key="2">
    <source>
        <dbReference type="EMBL" id="SDY37233.1"/>
    </source>
</evidence>
<feature type="transmembrane region" description="Helical" evidence="1">
    <location>
        <begin position="84"/>
        <end position="108"/>
    </location>
</feature>